<dbReference type="InterPro" id="IPR039298">
    <property type="entry name" value="ACOT13"/>
</dbReference>
<dbReference type="InterPro" id="IPR003736">
    <property type="entry name" value="PAAI_dom"/>
</dbReference>
<keyword evidence="2 4" id="KW-0378">Hydrolase</keyword>
<reference evidence="4 5" key="1">
    <citation type="submission" date="2024-01" db="EMBL/GenBank/DDBJ databases">
        <title>Multi-omics insights into the function and evolution of sodium benzoate biodegradation pathways in Benzoatithermus flavus gen. nov., sp. nov. from hot spring.</title>
        <authorList>
            <person name="Hu C.-J."/>
            <person name="Li W.-J."/>
        </authorList>
    </citation>
    <scope>NUCLEOTIDE SEQUENCE [LARGE SCALE GENOMIC DNA]</scope>
    <source>
        <strain evidence="4 5">SYSU G07066</strain>
    </source>
</reference>
<dbReference type="EMBL" id="JBBLZC010000002">
    <property type="protein sequence ID" value="MEK0082278.1"/>
    <property type="molecule type" value="Genomic_DNA"/>
</dbReference>
<name>A0ABU8XPC1_9PROT</name>
<evidence type="ECO:0000256" key="1">
    <source>
        <dbReference type="ARBA" id="ARBA00008324"/>
    </source>
</evidence>
<gene>
    <name evidence="4" type="ORF">U1T56_03880</name>
</gene>
<dbReference type="InterPro" id="IPR029069">
    <property type="entry name" value="HotDog_dom_sf"/>
</dbReference>
<dbReference type="GO" id="GO:0016787">
    <property type="term" value="F:hydrolase activity"/>
    <property type="evidence" value="ECO:0007669"/>
    <property type="project" value="UniProtKB-KW"/>
</dbReference>
<dbReference type="Proteomes" id="UP001375743">
    <property type="component" value="Unassembled WGS sequence"/>
</dbReference>
<dbReference type="CDD" id="cd03443">
    <property type="entry name" value="PaaI_thioesterase"/>
    <property type="match status" value="1"/>
</dbReference>
<keyword evidence="5" id="KW-1185">Reference proteome</keyword>
<dbReference type="PANTHER" id="PTHR21660:SF1">
    <property type="entry name" value="ACYL-COENZYME A THIOESTERASE 13"/>
    <property type="match status" value="1"/>
</dbReference>
<dbReference type="PANTHER" id="PTHR21660">
    <property type="entry name" value="THIOESTERASE SUPERFAMILY MEMBER-RELATED"/>
    <property type="match status" value="1"/>
</dbReference>
<organism evidence="4 5">
    <name type="scientific">Benzoatithermus flavus</name>
    <dbReference type="NCBI Taxonomy" id="3108223"/>
    <lineage>
        <taxon>Bacteria</taxon>
        <taxon>Pseudomonadati</taxon>
        <taxon>Pseudomonadota</taxon>
        <taxon>Alphaproteobacteria</taxon>
        <taxon>Geminicoccales</taxon>
        <taxon>Geminicoccaceae</taxon>
        <taxon>Benzoatithermus</taxon>
    </lineage>
</organism>
<evidence type="ECO:0000313" key="4">
    <source>
        <dbReference type="EMBL" id="MEK0082278.1"/>
    </source>
</evidence>
<dbReference type="RefSeq" id="WP_418158126.1">
    <property type="nucleotide sequence ID" value="NZ_JBBLZC010000002.1"/>
</dbReference>
<dbReference type="NCBIfam" id="TIGR00369">
    <property type="entry name" value="unchar_dom_1"/>
    <property type="match status" value="1"/>
</dbReference>
<evidence type="ECO:0000313" key="5">
    <source>
        <dbReference type="Proteomes" id="UP001375743"/>
    </source>
</evidence>
<accession>A0ABU8XPC1</accession>
<dbReference type="EC" id="3.1.2.-" evidence="4"/>
<sequence>MSPAYDPHRPLSAEELEALVARLRRGELGPVTGPFETLVGYRVGHDPEHGTHLELEVAEQHLSHYGIAHGGVTLVLLDTVGGVACFFRTPGLHRIATISLACNFVRAVERGRVVATARLVHVGGSVAHVTMSLHERDFDGPLLATGSAAYRLFRARP</sequence>
<protein>
    <submittedName>
        <fullName evidence="4">PaaI family thioesterase</fullName>
        <ecNumber evidence="4">3.1.2.-</ecNumber>
    </submittedName>
</protein>
<dbReference type="SUPFAM" id="SSF54637">
    <property type="entry name" value="Thioesterase/thiol ester dehydrase-isomerase"/>
    <property type="match status" value="1"/>
</dbReference>
<proteinExistence type="inferred from homology"/>
<feature type="domain" description="Thioesterase" evidence="3">
    <location>
        <begin position="65"/>
        <end position="134"/>
    </location>
</feature>
<dbReference type="InterPro" id="IPR006683">
    <property type="entry name" value="Thioestr_dom"/>
</dbReference>
<comment type="caution">
    <text evidence="4">The sequence shown here is derived from an EMBL/GenBank/DDBJ whole genome shotgun (WGS) entry which is preliminary data.</text>
</comment>
<dbReference type="Gene3D" id="3.10.129.10">
    <property type="entry name" value="Hotdog Thioesterase"/>
    <property type="match status" value="1"/>
</dbReference>
<evidence type="ECO:0000259" key="3">
    <source>
        <dbReference type="Pfam" id="PF03061"/>
    </source>
</evidence>
<dbReference type="Pfam" id="PF03061">
    <property type="entry name" value="4HBT"/>
    <property type="match status" value="1"/>
</dbReference>
<evidence type="ECO:0000256" key="2">
    <source>
        <dbReference type="ARBA" id="ARBA00022801"/>
    </source>
</evidence>
<comment type="similarity">
    <text evidence="1">Belongs to the thioesterase PaaI family.</text>
</comment>